<dbReference type="RefSeq" id="WP_085284710.1">
    <property type="nucleotide sequence ID" value="NZ_FOBI01000006.1"/>
</dbReference>
<dbReference type="STRING" id="641665.GCA_002104455_03195"/>
<dbReference type="OrthoDB" id="7510573at2"/>
<gene>
    <name evidence="3" type="ORF">SAMN05216262_10618</name>
</gene>
<dbReference type="InterPro" id="IPR003583">
    <property type="entry name" value="Hlx-hairpin-Hlx_DNA-bd_motif"/>
</dbReference>
<dbReference type="PANTHER" id="PTHR21180">
    <property type="entry name" value="ENDONUCLEASE/EXONUCLEASE/PHOSPHATASE FAMILY DOMAIN-CONTAINING PROTEIN 1"/>
    <property type="match status" value="1"/>
</dbReference>
<keyword evidence="1" id="KW-0732">Signal</keyword>
<evidence type="ECO:0000256" key="1">
    <source>
        <dbReference type="SAM" id="SignalP"/>
    </source>
</evidence>
<dbReference type="NCBIfam" id="TIGR00426">
    <property type="entry name" value="competence protein ComEA helix-hairpin-helix repeat region"/>
    <property type="match status" value="1"/>
</dbReference>
<sequence length="100" mass="11048">MKTHIYTLLIVLLTVLSLPLSAEGTNESPNLAVEQAIQVVDINKADLDTLALLKGVGEKRAKAIIAYRELHGEFNALDDLLNVKGIGEQMLRLNKERIKL</sequence>
<dbReference type="InterPro" id="IPR010994">
    <property type="entry name" value="RuvA_2-like"/>
</dbReference>
<dbReference type="SMART" id="SM00278">
    <property type="entry name" value="HhH1"/>
    <property type="match status" value="2"/>
</dbReference>
<dbReference type="InterPro" id="IPR004509">
    <property type="entry name" value="Competence_ComEA_HhH"/>
</dbReference>
<organism evidence="3 4">
    <name type="scientific">Colwellia chukchiensis</name>
    <dbReference type="NCBI Taxonomy" id="641665"/>
    <lineage>
        <taxon>Bacteria</taxon>
        <taxon>Pseudomonadati</taxon>
        <taxon>Pseudomonadota</taxon>
        <taxon>Gammaproteobacteria</taxon>
        <taxon>Alteromonadales</taxon>
        <taxon>Colwelliaceae</taxon>
        <taxon>Colwellia</taxon>
    </lineage>
</organism>
<feature type="domain" description="Helix-hairpin-helix DNA-binding motif class 1" evidence="2">
    <location>
        <begin position="48"/>
        <end position="67"/>
    </location>
</feature>
<dbReference type="InterPro" id="IPR051675">
    <property type="entry name" value="Endo/Exo/Phosphatase_dom_1"/>
</dbReference>
<dbReference type="GO" id="GO:0006281">
    <property type="term" value="P:DNA repair"/>
    <property type="evidence" value="ECO:0007669"/>
    <property type="project" value="InterPro"/>
</dbReference>
<feature type="domain" description="Helix-hairpin-helix DNA-binding motif class 1" evidence="2">
    <location>
        <begin position="78"/>
        <end position="97"/>
    </location>
</feature>
<dbReference type="GO" id="GO:0003677">
    <property type="term" value="F:DNA binding"/>
    <property type="evidence" value="ECO:0007669"/>
    <property type="project" value="InterPro"/>
</dbReference>
<dbReference type="GO" id="GO:0015628">
    <property type="term" value="P:protein secretion by the type II secretion system"/>
    <property type="evidence" value="ECO:0007669"/>
    <property type="project" value="TreeGrafter"/>
</dbReference>
<feature type="chain" id="PRO_5011599417" evidence="1">
    <location>
        <begin position="23"/>
        <end position="100"/>
    </location>
</feature>
<dbReference type="SUPFAM" id="SSF47781">
    <property type="entry name" value="RuvA domain 2-like"/>
    <property type="match status" value="1"/>
</dbReference>
<protein>
    <submittedName>
        <fullName evidence="3">Competence protein ComEA</fullName>
    </submittedName>
</protein>
<evidence type="ECO:0000259" key="2">
    <source>
        <dbReference type="SMART" id="SM00278"/>
    </source>
</evidence>
<dbReference type="Pfam" id="PF12836">
    <property type="entry name" value="HHH_3"/>
    <property type="match status" value="1"/>
</dbReference>
<dbReference type="AlphaFoldDB" id="A0A1H7MIT2"/>
<dbReference type="PANTHER" id="PTHR21180:SF32">
    <property type="entry name" value="ENDONUCLEASE_EXONUCLEASE_PHOSPHATASE FAMILY DOMAIN-CONTAINING PROTEIN 1"/>
    <property type="match status" value="1"/>
</dbReference>
<dbReference type="Proteomes" id="UP000199297">
    <property type="component" value="Unassembled WGS sequence"/>
</dbReference>
<evidence type="ECO:0000313" key="4">
    <source>
        <dbReference type="Proteomes" id="UP000199297"/>
    </source>
</evidence>
<proteinExistence type="predicted"/>
<name>A0A1H7MIT2_9GAMM</name>
<accession>A0A1H7MIT2</accession>
<dbReference type="EMBL" id="FOBI01000006">
    <property type="protein sequence ID" value="SEL10979.1"/>
    <property type="molecule type" value="Genomic_DNA"/>
</dbReference>
<reference evidence="4" key="1">
    <citation type="submission" date="2016-10" db="EMBL/GenBank/DDBJ databases">
        <authorList>
            <person name="Varghese N."/>
            <person name="Submissions S."/>
        </authorList>
    </citation>
    <scope>NUCLEOTIDE SEQUENCE [LARGE SCALE GENOMIC DNA]</scope>
    <source>
        <strain evidence="4">CGMCC 1.9127</strain>
    </source>
</reference>
<dbReference type="Gene3D" id="1.10.150.280">
    <property type="entry name" value="AF1531-like domain"/>
    <property type="match status" value="1"/>
</dbReference>
<evidence type="ECO:0000313" key="3">
    <source>
        <dbReference type="EMBL" id="SEL10979.1"/>
    </source>
</evidence>
<keyword evidence="4" id="KW-1185">Reference proteome</keyword>
<feature type="signal peptide" evidence="1">
    <location>
        <begin position="1"/>
        <end position="22"/>
    </location>
</feature>
<dbReference type="GO" id="GO:0015627">
    <property type="term" value="C:type II protein secretion system complex"/>
    <property type="evidence" value="ECO:0007669"/>
    <property type="project" value="TreeGrafter"/>
</dbReference>